<dbReference type="Proteomes" id="UP001152888">
    <property type="component" value="Unassembled WGS sequence"/>
</dbReference>
<name>A0A9P0PXE6_ACAOB</name>
<gene>
    <name evidence="1" type="ORF">ACAOBT_LOCUS23779</name>
</gene>
<accession>A0A9P0PXE6</accession>
<dbReference type="EMBL" id="CAKOFQ010007290">
    <property type="protein sequence ID" value="CAH1997485.1"/>
    <property type="molecule type" value="Genomic_DNA"/>
</dbReference>
<dbReference type="AlphaFoldDB" id="A0A9P0PXE6"/>
<dbReference type="SUPFAM" id="SSF52047">
    <property type="entry name" value="RNI-like"/>
    <property type="match status" value="1"/>
</dbReference>
<keyword evidence="2" id="KW-1185">Reference proteome</keyword>
<dbReference type="Gene3D" id="3.80.10.10">
    <property type="entry name" value="Ribonuclease Inhibitor"/>
    <property type="match status" value="1"/>
</dbReference>
<evidence type="ECO:0000313" key="2">
    <source>
        <dbReference type="Proteomes" id="UP001152888"/>
    </source>
</evidence>
<dbReference type="OrthoDB" id="120976at2759"/>
<sequence length="94" mass="10821">MVAVNATLEELDVCNNNMSEEGGKRIVEAVQHNKTLKKFDLRMTRIDFKIGLQIQELIDGNKKHTRGHVKSLKKIVDGFRVDEDLITELRNIFL</sequence>
<reference evidence="1" key="1">
    <citation type="submission" date="2022-03" db="EMBL/GenBank/DDBJ databases">
        <authorList>
            <person name="Sayadi A."/>
        </authorList>
    </citation>
    <scope>NUCLEOTIDE SEQUENCE</scope>
</reference>
<comment type="caution">
    <text evidence="1">The sequence shown here is derived from an EMBL/GenBank/DDBJ whole genome shotgun (WGS) entry which is preliminary data.</text>
</comment>
<dbReference type="InterPro" id="IPR032675">
    <property type="entry name" value="LRR_dom_sf"/>
</dbReference>
<evidence type="ECO:0000313" key="1">
    <source>
        <dbReference type="EMBL" id="CAH1997485.1"/>
    </source>
</evidence>
<proteinExistence type="predicted"/>
<organism evidence="1 2">
    <name type="scientific">Acanthoscelides obtectus</name>
    <name type="common">Bean weevil</name>
    <name type="synonym">Bruchus obtectus</name>
    <dbReference type="NCBI Taxonomy" id="200917"/>
    <lineage>
        <taxon>Eukaryota</taxon>
        <taxon>Metazoa</taxon>
        <taxon>Ecdysozoa</taxon>
        <taxon>Arthropoda</taxon>
        <taxon>Hexapoda</taxon>
        <taxon>Insecta</taxon>
        <taxon>Pterygota</taxon>
        <taxon>Neoptera</taxon>
        <taxon>Endopterygota</taxon>
        <taxon>Coleoptera</taxon>
        <taxon>Polyphaga</taxon>
        <taxon>Cucujiformia</taxon>
        <taxon>Chrysomeloidea</taxon>
        <taxon>Chrysomelidae</taxon>
        <taxon>Bruchinae</taxon>
        <taxon>Bruchini</taxon>
        <taxon>Acanthoscelides</taxon>
    </lineage>
</organism>
<protein>
    <submittedName>
        <fullName evidence="1">Uncharacterized protein</fullName>
    </submittedName>
</protein>